<feature type="transmembrane region" description="Helical" evidence="6">
    <location>
        <begin position="193"/>
        <end position="219"/>
    </location>
</feature>
<name>A0A5B7B3H5_DAVIN</name>
<dbReference type="InterPro" id="IPR006634">
    <property type="entry name" value="TLC-dom"/>
</dbReference>
<evidence type="ECO:0000259" key="7">
    <source>
        <dbReference type="PROSITE" id="PS50922"/>
    </source>
</evidence>
<dbReference type="GO" id="GO:0046513">
    <property type="term" value="P:ceramide biosynthetic process"/>
    <property type="evidence" value="ECO:0007669"/>
    <property type="project" value="InterPro"/>
</dbReference>
<feature type="transmembrane region" description="Helical" evidence="6">
    <location>
        <begin position="114"/>
        <end position="133"/>
    </location>
</feature>
<evidence type="ECO:0000313" key="8">
    <source>
        <dbReference type="EMBL" id="MPA63520.1"/>
    </source>
</evidence>
<evidence type="ECO:0000256" key="1">
    <source>
        <dbReference type="ARBA" id="ARBA00004477"/>
    </source>
</evidence>
<dbReference type="GO" id="GO:0005789">
    <property type="term" value="C:endoplasmic reticulum membrane"/>
    <property type="evidence" value="ECO:0007669"/>
    <property type="project" value="UniProtKB-SubCell"/>
</dbReference>
<dbReference type="EMBL" id="GHES01032961">
    <property type="protein sequence ID" value="MPA63520.1"/>
    <property type="molecule type" value="Transcribed_RNA"/>
</dbReference>
<evidence type="ECO:0000256" key="5">
    <source>
        <dbReference type="PROSITE-ProRule" id="PRU00205"/>
    </source>
</evidence>
<evidence type="ECO:0000256" key="6">
    <source>
        <dbReference type="SAM" id="Phobius"/>
    </source>
</evidence>
<dbReference type="Pfam" id="PF03798">
    <property type="entry name" value="TRAM_LAG1_CLN8"/>
    <property type="match status" value="1"/>
</dbReference>
<dbReference type="AlphaFoldDB" id="A0A5B7B3H5"/>
<dbReference type="PIRSF" id="PIRSF005225">
    <property type="entry name" value="LAG1_LAC1"/>
    <property type="match status" value="1"/>
</dbReference>
<proteinExistence type="predicted"/>
<dbReference type="PROSITE" id="PS50922">
    <property type="entry name" value="TLC"/>
    <property type="match status" value="1"/>
</dbReference>
<evidence type="ECO:0000256" key="2">
    <source>
        <dbReference type="ARBA" id="ARBA00022692"/>
    </source>
</evidence>
<reference evidence="8" key="1">
    <citation type="submission" date="2019-08" db="EMBL/GenBank/DDBJ databases">
        <title>Reference gene set and small RNA set construction with multiple tissues from Davidia involucrata Baill.</title>
        <authorList>
            <person name="Yang H."/>
            <person name="Zhou C."/>
            <person name="Li G."/>
            <person name="Wang J."/>
            <person name="Gao P."/>
            <person name="Wang M."/>
            <person name="Wang R."/>
            <person name="Zhao Y."/>
        </authorList>
    </citation>
    <scope>NUCLEOTIDE SEQUENCE</scope>
    <source>
        <tissue evidence="8">Mixed with DoveR01_LX</tissue>
    </source>
</reference>
<protein>
    <recommendedName>
        <fullName evidence="7">TLC domain-containing protein</fullName>
    </recommendedName>
</protein>
<dbReference type="SMART" id="SM00724">
    <property type="entry name" value="TLC"/>
    <property type="match status" value="1"/>
</dbReference>
<evidence type="ECO:0000256" key="4">
    <source>
        <dbReference type="ARBA" id="ARBA00023136"/>
    </source>
</evidence>
<evidence type="ECO:0000256" key="3">
    <source>
        <dbReference type="ARBA" id="ARBA00022989"/>
    </source>
</evidence>
<comment type="subcellular location">
    <subcellularLocation>
        <location evidence="1">Endoplasmic reticulum membrane</location>
        <topology evidence="1">Multi-pass membrane protein</topology>
    </subcellularLocation>
</comment>
<feature type="transmembrane region" description="Helical" evidence="6">
    <location>
        <begin position="240"/>
        <end position="260"/>
    </location>
</feature>
<dbReference type="PANTHER" id="PTHR12560">
    <property type="entry name" value="LONGEVITY ASSURANCE FACTOR 1 LAG1"/>
    <property type="match status" value="1"/>
</dbReference>
<sequence length="288" mass="33944">MDSIWSHNGVPSARDFIIAIYFAFGFGVARFFLERFIFRRLAIWLLSCGTLPLKFNEATQVKIVKCSESIWKLTYFSTAVVCVLTIIHNEPWFRDTKEYFRGWPNQEFRLPLKLFYLCQCGFYIYSIAALLTWETRRKDYSVMMSHHIVTVILIGYSYIARFFRIGSVVLALHDASDIFLEAAKVFKYSEKEVGASVCFGLFAISWVILRLIFFPFWVLKSSSYHIRDFLRLSEAYPKSLYYVFNTMLFTLLVFHIYWWILICSMITKQLKNRGKVGEDIRSDSEDDE</sequence>
<keyword evidence="4 5" id="KW-0472">Membrane</keyword>
<gene>
    <name evidence="8" type="ORF">Din_032961</name>
</gene>
<feature type="transmembrane region" description="Helical" evidence="6">
    <location>
        <begin position="140"/>
        <end position="159"/>
    </location>
</feature>
<dbReference type="InterPro" id="IPR016439">
    <property type="entry name" value="Lag1/Lac1-like"/>
</dbReference>
<dbReference type="GO" id="GO:0050291">
    <property type="term" value="F:sphingosine N-acyltransferase activity"/>
    <property type="evidence" value="ECO:0007669"/>
    <property type="project" value="InterPro"/>
</dbReference>
<feature type="domain" description="TLC" evidence="7">
    <location>
        <begin position="64"/>
        <end position="271"/>
    </location>
</feature>
<dbReference type="PANTHER" id="PTHR12560:SF0">
    <property type="entry name" value="LD18904P"/>
    <property type="match status" value="1"/>
</dbReference>
<accession>A0A5B7B3H5</accession>
<keyword evidence="2 5" id="KW-0812">Transmembrane</keyword>
<organism evidence="8">
    <name type="scientific">Davidia involucrata</name>
    <name type="common">Dove tree</name>
    <dbReference type="NCBI Taxonomy" id="16924"/>
    <lineage>
        <taxon>Eukaryota</taxon>
        <taxon>Viridiplantae</taxon>
        <taxon>Streptophyta</taxon>
        <taxon>Embryophyta</taxon>
        <taxon>Tracheophyta</taxon>
        <taxon>Spermatophyta</taxon>
        <taxon>Magnoliopsida</taxon>
        <taxon>eudicotyledons</taxon>
        <taxon>Gunneridae</taxon>
        <taxon>Pentapetalae</taxon>
        <taxon>asterids</taxon>
        <taxon>Cornales</taxon>
        <taxon>Nyssaceae</taxon>
        <taxon>Davidia</taxon>
    </lineage>
</organism>
<feature type="transmembrane region" description="Helical" evidence="6">
    <location>
        <begin position="16"/>
        <end position="33"/>
    </location>
</feature>
<keyword evidence="3 6" id="KW-1133">Transmembrane helix</keyword>